<evidence type="ECO:0000256" key="1">
    <source>
        <dbReference type="ARBA" id="ARBA00022553"/>
    </source>
</evidence>
<dbReference type="KEGG" id="dap:Dacet_0344"/>
<evidence type="ECO:0000256" key="5">
    <source>
        <dbReference type="ARBA" id="ARBA00023163"/>
    </source>
</evidence>
<dbReference type="Proteomes" id="UP000002012">
    <property type="component" value="Chromosome"/>
</dbReference>
<organism evidence="8 9">
    <name type="scientific">Denitrovibrio acetiphilus (strain DSM 12809 / NBRC 114555 / N2460)</name>
    <dbReference type="NCBI Taxonomy" id="522772"/>
    <lineage>
        <taxon>Bacteria</taxon>
        <taxon>Pseudomonadati</taxon>
        <taxon>Deferribacterota</taxon>
        <taxon>Deferribacteres</taxon>
        <taxon>Deferribacterales</taxon>
        <taxon>Geovibrionaceae</taxon>
        <taxon>Denitrovibrio</taxon>
    </lineage>
</organism>
<name>D4H2T3_DENA2</name>
<dbReference type="InterPro" id="IPR009057">
    <property type="entry name" value="Homeodomain-like_sf"/>
</dbReference>
<keyword evidence="1 6" id="KW-0597">Phosphoprotein</keyword>
<evidence type="ECO:0000313" key="8">
    <source>
        <dbReference type="EMBL" id="ADD67144.1"/>
    </source>
</evidence>
<evidence type="ECO:0000256" key="4">
    <source>
        <dbReference type="ARBA" id="ARBA00023125"/>
    </source>
</evidence>
<dbReference type="EMBL" id="CP001968">
    <property type="protein sequence ID" value="ADD67144.1"/>
    <property type="molecule type" value="Genomic_DNA"/>
</dbReference>
<dbReference type="InterPro" id="IPR001789">
    <property type="entry name" value="Sig_transdc_resp-reg_receiver"/>
</dbReference>
<dbReference type="PaxDb" id="522772-Dacet_0344"/>
<dbReference type="GO" id="GO:0005829">
    <property type="term" value="C:cytosol"/>
    <property type="evidence" value="ECO:0007669"/>
    <property type="project" value="TreeGrafter"/>
</dbReference>
<dbReference type="InterPro" id="IPR011006">
    <property type="entry name" value="CheY-like_superfamily"/>
</dbReference>
<dbReference type="Pfam" id="PF02954">
    <property type="entry name" value="HTH_8"/>
    <property type="match status" value="1"/>
</dbReference>
<keyword evidence="2" id="KW-0902">Two-component regulatory system</keyword>
<dbReference type="InParanoid" id="D4H2T3"/>
<dbReference type="STRING" id="522772.Dacet_0344"/>
<dbReference type="Pfam" id="PF00072">
    <property type="entry name" value="Response_reg"/>
    <property type="match status" value="1"/>
</dbReference>
<evidence type="ECO:0000256" key="2">
    <source>
        <dbReference type="ARBA" id="ARBA00023012"/>
    </source>
</evidence>
<keyword evidence="9" id="KW-1185">Reference proteome</keyword>
<feature type="domain" description="Response regulatory" evidence="7">
    <location>
        <begin position="3"/>
        <end position="120"/>
    </location>
</feature>
<dbReference type="SUPFAM" id="SSF52172">
    <property type="entry name" value="CheY-like"/>
    <property type="match status" value="1"/>
</dbReference>
<dbReference type="GO" id="GO:0006355">
    <property type="term" value="P:regulation of DNA-templated transcription"/>
    <property type="evidence" value="ECO:0007669"/>
    <property type="project" value="TreeGrafter"/>
</dbReference>
<dbReference type="RefSeq" id="WP_013009689.1">
    <property type="nucleotide sequence ID" value="NC_013943.1"/>
</dbReference>
<evidence type="ECO:0000256" key="3">
    <source>
        <dbReference type="ARBA" id="ARBA00023015"/>
    </source>
</evidence>
<dbReference type="SMART" id="SM00448">
    <property type="entry name" value="REC"/>
    <property type="match status" value="1"/>
</dbReference>
<evidence type="ECO:0000256" key="6">
    <source>
        <dbReference type="PROSITE-ProRule" id="PRU00169"/>
    </source>
</evidence>
<protein>
    <submittedName>
        <fullName evidence="8">Two component transcriptional regulator, Fis family</fullName>
    </submittedName>
</protein>
<keyword evidence="4" id="KW-0238">DNA-binding</keyword>
<reference evidence="8 9" key="1">
    <citation type="journal article" date="2010" name="Stand. Genomic Sci.">
        <title>Complete genome sequence of Denitrovibrio acetiphilus type strain (N2460).</title>
        <authorList>
            <person name="Kiss H."/>
            <person name="Lang E."/>
            <person name="Lapidus A."/>
            <person name="Copeland A."/>
            <person name="Nolan M."/>
            <person name="Glavina Del Rio T."/>
            <person name="Chen F."/>
            <person name="Lucas S."/>
            <person name="Tice H."/>
            <person name="Cheng J.F."/>
            <person name="Han C."/>
            <person name="Goodwin L."/>
            <person name="Pitluck S."/>
            <person name="Liolios K."/>
            <person name="Pati A."/>
            <person name="Ivanova N."/>
            <person name="Mavromatis K."/>
            <person name="Chen A."/>
            <person name="Palaniappan K."/>
            <person name="Land M."/>
            <person name="Hauser L."/>
            <person name="Chang Y.J."/>
            <person name="Jeffries C.D."/>
            <person name="Detter J.C."/>
            <person name="Brettin T."/>
            <person name="Spring S."/>
            <person name="Rohde M."/>
            <person name="Goker M."/>
            <person name="Woyke T."/>
            <person name="Bristow J."/>
            <person name="Eisen J.A."/>
            <person name="Markowitz V."/>
            <person name="Hugenholtz P."/>
            <person name="Kyrpides N.C."/>
            <person name="Klenk H.P."/>
        </authorList>
    </citation>
    <scope>NUCLEOTIDE SEQUENCE [LARGE SCALE GENOMIC DNA]</scope>
    <source>
        <strain evidence="9">DSM 12809 / NBRC 114555 / N2460</strain>
    </source>
</reference>
<dbReference type="SUPFAM" id="SSF46689">
    <property type="entry name" value="Homeodomain-like"/>
    <property type="match status" value="1"/>
</dbReference>
<dbReference type="eggNOG" id="COG4567">
    <property type="taxonomic scope" value="Bacteria"/>
</dbReference>
<evidence type="ECO:0000259" key="7">
    <source>
        <dbReference type="PROSITE" id="PS50110"/>
    </source>
</evidence>
<dbReference type="PANTHER" id="PTHR48111:SF1">
    <property type="entry name" value="TWO-COMPONENT RESPONSE REGULATOR ORR33"/>
    <property type="match status" value="1"/>
</dbReference>
<dbReference type="OrthoDB" id="9802426at2"/>
<dbReference type="Gene3D" id="1.10.10.60">
    <property type="entry name" value="Homeodomain-like"/>
    <property type="match status" value="1"/>
</dbReference>
<dbReference type="GO" id="GO:0000156">
    <property type="term" value="F:phosphorelay response regulator activity"/>
    <property type="evidence" value="ECO:0007669"/>
    <property type="project" value="TreeGrafter"/>
</dbReference>
<dbReference type="GO" id="GO:0032993">
    <property type="term" value="C:protein-DNA complex"/>
    <property type="evidence" value="ECO:0007669"/>
    <property type="project" value="TreeGrafter"/>
</dbReference>
<proteinExistence type="predicted"/>
<gene>
    <name evidence="8" type="ordered locus">Dacet_0344</name>
</gene>
<dbReference type="Gene3D" id="3.40.50.2300">
    <property type="match status" value="1"/>
</dbReference>
<feature type="modified residue" description="4-aspartylphosphate" evidence="6">
    <location>
        <position position="51"/>
    </location>
</feature>
<dbReference type="PANTHER" id="PTHR48111">
    <property type="entry name" value="REGULATOR OF RPOS"/>
    <property type="match status" value="1"/>
</dbReference>
<evidence type="ECO:0000313" key="9">
    <source>
        <dbReference type="Proteomes" id="UP000002012"/>
    </source>
</evidence>
<dbReference type="PRINTS" id="PR01590">
    <property type="entry name" value="HTHFIS"/>
</dbReference>
<accession>D4H2T3</accession>
<sequence>MTKIILIEDDEALRKQLLFTLESDHEVSEAGNRLEALDMLKKHMPEIAILDLGLPPNENSPDEGLFIINHICENYSCKVIVLTGQATREAAVKSLEMGCFDYLEKPVNIDQLLFSMDRAKLFIDTENELKSRGVERIDIQVEIGNGLQDIREKAEKNIIIRVLNETGFNVYKSAQILGVKRESLYYFIKKFHLERN</sequence>
<dbReference type="InterPro" id="IPR039420">
    <property type="entry name" value="WalR-like"/>
</dbReference>
<dbReference type="PROSITE" id="PS50110">
    <property type="entry name" value="RESPONSE_REGULATORY"/>
    <property type="match status" value="1"/>
</dbReference>
<dbReference type="HOGENOM" id="CLU_000445_69_6_0"/>
<dbReference type="InterPro" id="IPR002197">
    <property type="entry name" value="HTH_Fis"/>
</dbReference>
<keyword evidence="3" id="KW-0805">Transcription regulation</keyword>
<dbReference type="AlphaFoldDB" id="D4H2T3"/>
<keyword evidence="5" id="KW-0804">Transcription</keyword>
<dbReference type="GO" id="GO:0000976">
    <property type="term" value="F:transcription cis-regulatory region binding"/>
    <property type="evidence" value="ECO:0007669"/>
    <property type="project" value="TreeGrafter"/>
</dbReference>